<dbReference type="AlphaFoldDB" id="A0A9N8H6I3"/>
<dbReference type="EMBL" id="CAICTM010000100">
    <property type="protein sequence ID" value="CAB9501145.1"/>
    <property type="molecule type" value="Genomic_DNA"/>
</dbReference>
<name>A0A9N8H6I3_9STRA</name>
<feature type="region of interest" description="Disordered" evidence="1">
    <location>
        <begin position="1"/>
        <end position="34"/>
    </location>
</feature>
<comment type="caution">
    <text evidence="2">The sequence shown here is derived from an EMBL/GenBank/DDBJ whole genome shotgun (WGS) entry which is preliminary data.</text>
</comment>
<protein>
    <submittedName>
        <fullName evidence="2">Uncharacterized protein</fullName>
    </submittedName>
</protein>
<evidence type="ECO:0000313" key="3">
    <source>
        <dbReference type="Proteomes" id="UP001153069"/>
    </source>
</evidence>
<evidence type="ECO:0000313" key="2">
    <source>
        <dbReference type="EMBL" id="CAB9501145.1"/>
    </source>
</evidence>
<keyword evidence="3" id="KW-1185">Reference proteome</keyword>
<evidence type="ECO:0000256" key="1">
    <source>
        <dbReference type="SAM" id="MobiDB-lite"/>
    </source>
</evidence>
<sequence length="258" mass="28639">MIHTKDFSVRELSPLSSSSRAGTKRSAANDADGGVLGDLFRARTDAFPTSSVMHHNDDLPIQRVAPLVSTMIGEESSLFPNCHVMKSSSAAQEQPCSSLFRQLVHTKRFKPSSSLQQSSDKTENDFVFPSQHSTLFALSALPSHNTRPASGDELLDQSLRSLTTALLITRPAAVSTQQQPSCRKRPRHQATRMRLVGQVLGQQGVRRIVSLVKEIKQQQQQNNKLVEAWENTPLDDLKKQPWEDLMRSAEEQLQASNA</sequence>
<reference evidence="2" key="1">
    <citation type="submission" date="2020-06" db="EMBL/GenBank/DDBJ databases">
        <authorList>
            <consortium name="Plant Systems Biology data submission"/>
        </authorList>
    </citation>
    <scope>NUCLEOTIDE SEQUENCE</scope>
    <source>
        <strain evidence="2">D6</strain>
    </source>
</reference>
<gene>
    <name evidence="2" type="ORF">SEMRO_101_G051500.1</name>
</gene>
<dbReference type="Proteomes" id="UP001153069">
    <property type="component" value="Unassembled WGS sequence"/>
</dbReference>
<organism evidence="2 3">
    <name type="scientific">Seminavis robusta</name>
    <dbReference type="NCBI Taxonomy" id="568900"/>
    <lineage>
        <taxon>Eukaryota</taxon>
        <taxon>Sar</taxon>
        <taxon>Stramenopiles</taxon>
        <taxon>Ochrophyta</taxon>
        <taxon>Bacillariophyta</taxon>
        <taxon>Bacillariophyceae</taxon>
        <taxon>Bacillariophycidae</taxon>
        <taxon>Naviculales</taxon>
        <taxon>Naviculaceae</taxon>
        <taxon>Seminavis</taxon>
    </lineage>
</organism>
<proteinExistence type="predicted"/>
<accession>A0A9N8H6I3</accession>